<dbReference type="EMBL" id="JAIWYP010000005">
    <property type="protein sequence ID" value="KAH3818682.1"/>
    <property type="molecule type" value="Genomic_DNA"/>
</dbReference>
<evidence type="ECO:0000313" key="2">
    <source>
        <dbReference type="Proteomes" id="UP000828390"/>
    </source>
</evidence>
<organism evidence="1 2">
    <name type="scientific">Dreissena polymorpha</name>
    <name type="common">Zebra mussel</name>
    <name type="synonym">Mytilus polymorpha</name>
    <dbReference type="NCBI Taxonomy" id="45954"/>
    <lineage>
        <taxon>Eukaryota</taxon>
        <taxon>Metazoa</taxon>
        <taxon>Spiralia</taxon>
        <taxon>Lophotrochozoa</taxon>
        <taxon>Mollusca</taxon>
        <taxon>Bivalvia</taxon>
        <taxon>Autobranchia</taxon>
        <taxon>Heteroconchia</taxon>
        <taxon>Euheterodonta</taxon>
        <taxon>Imparidentia</taxon>
        <taxon>Neoheterodontei</taxon>
        <taxon>Myida</taxon>
        <taxon>Dreissenoidea</taxon>
        <taxon>Dreissenidae</taxon>
        <taxon>Dreissena</taxon>
    </lineage>
</organism>
<keyword evidence="2" id="KW-1185">Reference proteome</keyword>
<sequence length="62" mass="6795">MLIFQPGSPSFSSLSGPKNGTAVGYQNVYNPPPDTVIHLKEPIVNYIGETMFTQTVTTYPFT</sequence>
<comment type="caution">
    <text evidence="1">The sequence shown here is derived from an EMBL/GenBank/DDBJ whole genome shotgun (WGS) entry which is preliminary data.</text>
</comment>
<reference evidence="1" key="2">
    <citation type="submission" date="2020-11" db="EMBL/GenBank/DDBJ databases">
        <authorList>
            <person name="McCartney M.A."/>
            <person name="Auch B."/>
            <person name="Kono T."/>
            <person name="Mallez S."/>
            <person name="Becker A."/>
            <person name="Gohl D.M."/>
            <person name="Silverstein K.A.T."/>
            <person name="Koren S."/>
            <person name="Bechman K.B."/>
            <person name="Herman A."/>
            <person name="Abrahante J.E."/>
            <person name="Garbe J."/>
        </authorList>
    </citation>
    <scope>NUCLEOTIDE SEQUENCE</scope>
    <source>
        <strain evidence="1">Duluth1</strain>
        <tissue evidence="1">Whole animal</tissue>
    </source>
</reference>
<protein>
    <submittedName>
        <fullName evidence="1">Uncharacterized protein</fullName>
    </submittedName>
</protein>
<evidence type="ECO:0000313" key="1">
    <source>
        <dbReference type="EMBL" id="KAH3818682.1"/>
    </source>
</evidence>
<reference evidence="1" key="1">
    <citation type="journal article" date="2019" name="bioRxiv">
        <title>The Genome of the Zebra Mussel, Dreissena polymorpha: A Resource for Invasive Species Research.</title>
        <authorList>
            <person name="McCartney M.A."/>
            <person name="Auch B."/>
            <person name="Kono T."/>
            <person name="Mallez S."/>
            <person name="Zhang Y."/>
            <person name="Obille A."/>
            <person name="Becker A."/>
            <person name="Abrahante J.E."/>
            <person name="Garbe J."/>
            <person name="Badalamenti J.P."/>
            <person name="Herman A."/>
            <person name="Mangelson H."/>
            <person name="Liachko I."/>
            <person name="Sullivan S."/>
            <person name="Sone E.D."/>
            <person name="Koren S."/>
            <person name="Silverstein K.A.T."/>
            <person name="Beckman K.B."/>
            <person name="Gohl D.M."/>
        </authorList>
    </citation>
    <scope>NUCLEOTIDE SEQUENCE</scope>
    <source>
        <strain evidence="1">Duluth1</strain>
        <tissue evidence="1">Whole animal</tissue>
    </source>
</reference>
<accession>A0A9D4GKS5</accession>
<dbReference type="AlphaFoldDB" id="A0A9D4GKS5"/>
<proteinExistence type="predicted"/>
<gene>
    <name evidence="1" type="ORF">DPMN_120404</name>
</gene>
<dbReference type="Proteomes" id="UP000828390">
    <property type="component" value="Unassembled WGS sequence"/>
</dbReference>
<name>A0A9D4GKS5_DREPO</name>